<dbReference type="EMBL" id="NHYD01001521">
    <property type="protein sequence ID" value="PPQ90888.1"/>
    <property type="molecule type" value="Genomic_DNA"/>
</dbReference>
<dbReference type="AlphaFoldDB" id="A0A409XJH4"/>
<evidence type="ECO:0000313" key="1">
    <source>
        <dbReference type="EMBL" id="PPQ90888.1"/>
    </source>
</evidence>
<organism evidence="1 2">
    <name type="scientific">Psilocybe cyanescens</name>
    <dbReference type="NCBI Taxonomy" id="93625"/>
    <lineage>
        <taxon>Eukaryota</taxon>
        <taxon>Fungi</taxon>
        <taxon>Dikarya</taxon>
        <taxon>Basidiomycota</taxon>
        <taxon>Agaricomycotina</taxon>
        <taxon>Agaricomycetes</taxon>
        <taxon>Agaricomycetidae</taxon>
        <taxon>Agaricales</taxon>
        <taxon>Agaricineae</taxon>
        <taxon>Strophariaceae</taxon>
        <taxon>Psilocybe</taxon>
    </lineage>
</organism>
<dbReference type="InParanoid" id="A0A409XJH4"/>
<comment type="caution">
    <text evidence="1">The sequence shown here is derived from an EMBL/GenBank/DDBJ whole genome shotgun (WGS) entry which is preliminary data.</text>
</comment>
<dbReference type="Proteomes" id="UP000283269">
    <property type="component" value="Unassembled WGS sequence"/>
</dbReference>
<gene>
    <name evidence="1" type="ORF">CVT25_007358</name>
</gene>
<accession>A0A409XJH4</accession>
<protein>
    <submittedName>
        <fullName evidence="1">Uncharacterized protein</fullName>
    </submittedName>
</protein>
<dbReference type="OrthoDB" id="10600426at2759"/>
<proteinExistence type="predicted"/>
<sequence length="234" mass="27274">MFESSSDFDIGGGNFVSAAGDYVYHEHKNTFIVNTPAALPPDTSTEIDRIFWAFLSRITDSYMDDYEKKTTELKHAHSVSPPPSSSNMKSYLHPEGSVYFYSTDPTHPSHWKASDVAEATNRESLDLPFPILTYKLPENYPIYKFPEVYKLPDDDPLLPFFSDEHLFYSTSDDSIPVPPSDQNDDRQSWQAWRDAWNAWYTYWAAMHASWTSWASSWMPWSWRGPEFVQWRPIW</sequence>
<keyword evidence="2" id="KW-1185">Reference proteome</keyword>
<evidence type="ECO:0000313" key="2">
    <source>
        <dbReference type="Proteomes" id="UP000283269"/>
    </source>
</evidence>
<name>A0A409XJH4_PSICY</name>
<reference evidence="1 2" key="1">
    <citation type="journal article" date="2018" name="Evol. Lett.">
        <title>Horizontal gene cluster transfer increased hallucinogenic mushroom diversity.</title>
        <authorList>
            <person name="Reynolds H.T."/>
            <person name="Vijayakumar V."/>
            <person name="Gluck-Thaler E."/>
            <person name="Korotkin H.B."/>
            <person name="Matheny P.B."/>
            <person name="Slot J.C."/>
        </authorList>
    </citation>
    <scope>NUCLEOTIDE SEQUENCE [LARGE SCALE GENOMIC DNA]</scope>
    <source>
        <strain evidence="1 2">2631</strain>
    </source>
</reference>